<dbReference type="EMBL" id="QNRQ01000003">
    <property type="protein sequence ID" value="RBP41041.1"/>
    <property type="molecule type" value="Genomic_DNA"/>
</dbReference>
<keyword evidence="3" id="KW-0804">Transcription</keyword>
<dbReference type="GO" id="GO:0003700">
    <property type="term" value="F:DNA-binding transcription factor activity"/>
    <property type="evidence" value="ECO:0007669"/>
    <property type="project" value="InterPro"/>
</dbReference>
<sequence length="316" mass="35919">MPQPRQPEKAAKLLIPSYSLYGQIDHAAELRFLHVETLSSRNKLNNWDIRPHRHHDLHQIVWVERGGGKVTLDDSLLNLDAPVLISIPPSVVHGFQWRPGSEGLVLTVAESFKSELTTLVGDAAIAEPFQAPFVVNTHEERFDDMKLAAALRTIADEFVYERVGRITTIAGCLLIVFAEAARLKRVHSQNVLAINVKGADQYSRFRQLVEERFREHWPVSAYAHALAMTERSLRRLSMRFAEQSPVRIINRRMVLEAKRNLLYTELSIAEVGYILGFEDPSYFTRFFINYANEAPLEFRRRHLPGSRQLAAGGGKG</sequence>
<dbReference type="InterPro" id="IPR050204">
    <property type="entry name" value="AraC_XylS_family_regulators"/>
</dbReference>
<keyword evidence="1" id="KW-0805">Transcription regulation</keyword>
<evidence type="ECO:0000256" key="2">
    <source>
        <dbReference type="ARBA" id="ARBA00023125"/>
    </source>
</evidence>
<dbReference type="SUPFAM" id="SSF46689">
    <property type="entry name" value="Homeodomain-like"/>
    <property type="match status" value="1"/>
</dbReference>
<reference evidence="5 6" key="1">
    <citation type="submission" date="2018-06" db="EMBL/GenBank/DDBJ databases">
        <title>Genomic Encyclopedia of Type Strains, Phase IV (KMG-IV): sequencing the most valuable type-strain genomes for metagenomic binning, comparative biology and taxonomic classification.</title>
        <authorList>
            <person name="Goeker M."/>
        </authorList>
    </citation>
    <scope>NUCLEOTIDE SEQUENCE [LARGE SCALE GENOMIC DNA]</scope>
    <source>
        <strain evidence="5 6">DSM 25520</strain>
    </source>
</reference>
<comment type="caution">
    <text evidence="5">The sequence shown here is derived from an EMBL/GenBank/DDBJ whole genome shotgun (WGS) entry which is preliminary data.</text>
</comment>
<dbReference type="InterPro" id="IPR009057">
    <property type="entry name" value="Homeodomain-like_sf"/>
</dbReference>
<dbReference type="SUPFAM" id="SSF51182">
    <property type="entry name" value="RmlC-like cupins"/>
    <property type="match status" value="1"/>
</dbReference>
<keyword evidence="2" id="KW-0238">DNA-binding</keyword>
<dbReference type="PANTHER" id="PTHR46796">
    <property type="entry name" value="HTH-TYPE TRANSCRIPTIONAL ACTIVATOR RHAS-RELATED"/>
    <property type="match status" value="1"/>
</dbReference>
<dbReference type="CDD" id="cd06999">
    <property type="entry name" value="cupin_HpaA-like_N"/>
    <property type="match status" value="1"/>
</dbReference>
<dbReference type="InterPro" id="IPR014710">
    <property type="entry name" value="RmlC-like_jellyroll"/>
</dbReference>
<evidence type="ECO:0000256" key="3">
    <source>
        <dbReference type="ARBA" id="ARBA00023163"/>
    </source>
</evidence>
<accession>A0A366HF15</accession>
<keyword evidence="6" id="KW-1185">Reference proteome</keyword>
<evidence type="ECO:0000259" key="4">
    <source>
        <dbReference type="PROSITE" id="PS01124"/>
    </source>
</evidence>
<proteinExistence type="predicted"/>
<dbReference type="Gene3D" id="2.60.120.10">
    <property type="entry name" value="Jelly Rolls"/>
    <property type="match status" value="1"/>
</dbReference>
<evidence type="ECO:0000313" key="5">
    <source>
        <dbReference type="EMBL" id="RBP41041.1"/>
    </source>
</evidence>
<dbReference type="SMART" id="SM00342">
    <property type="entry name" value="HTH_ARAC"/>
    <property type="match status" value="1"/>
</dbReference>
<name>A0A366HF15_9BURK</name>
<dbReference type="Pfam" id="PF12833">
    <property type="entry name" value="HTH_18"/>
    <property type="match status" value="1"/>
</dbReference>
<dbReference type="Gene3D" id="1.10.10.60">
    <property type="entry name" value="Homeodomain-like"/>
    <property type="match status" value="1"/>
</dbReference>
<dbReference type="InterPro" id="IPR011051">
    <property type="entry name" value="RmlC_Cupin_sf"/>
</dbReference>
<dbReference type="AlphaFoldDB" id="A0A366HF15"/>
<dbReference type="PROSITE" id="PS01124">
    <property type="entry name" value="HTH_ARAC_FAMILY_2"/>
    <property type="match status" value="1"/>
</dbReference>
<dbReference type="InterPro" id="IPR018060">
    <property type="entry name" value="HTH_AraC"/>
</dbReference>
<dbReference type="OrthoDB" id="9803764at2"/>
<dbReference type="RefSeq" id="WP_147251596.1">
    <property type="nucleotide sequence ID" value="NZ_JACCEU010000004.1"/>
</dbReference>
<evidence type="ECO:0000256" key="1">
    <source>
        <dbReference type="ARBA" id="ARBA00023015"/>
    </source>
</evidence>
<dbReference type="Proteomes" id="UP000253628">
    <property type="component" value="Unassembled WGS sequence"/>
</dbReference>
<dbReference type="GO" id="GO:0043565">
    <property type="term" value="F:sequence-specific DNA binding"/>
    <property type="evidence" value="ECO:0007669"/>
    <property type="project" value="InterPro"/>
</dbReference>
<organism evidence="5 6">
    <name type="scientific">Eoetvoesiella caeni</name>
    <dbReference type="NCBI Taxonomy" id="645616"/>
    <lineage>
        <taxon>Bacteria</taxon>
        <taxon>Pseudomonadati</taxon>
        <taxon>Pseudomonadota</taxon>
        <taxon>Betaproteobacteria</taxon>
        <taxon>Burkholderiales</taxon>
        <taxon>Alcaligenaceae</taxon>
        <taxon>Eoetvoesiella</taxon>
    </lineage>
</organism>
<protein>
    <submittedName>
        <fullName evidence="5">AraC family transcriptional regulator</fullName>
    </submittedName>
</protein>
<gene>
    <name evidence="5" type="ORF">DFR37_103387</name>
</gene>
<feature type="domain" description="HTH araC/xylS-type" evidence="4">
    <location>
        <begin position="203"/>
        <end position="301"/>
    </location>
</feature>
<dbReference type="InterPro" id="IPR047264">
    <property type="entry name" value="Cupin_HpaA-like_N"/>
</dbReference>
<evidence type="ECO:0000313" key="6">
    <source>
        <dbReference type="Proteomes" id="UP000253628"/>
    </source>
</evidence>